<gene>
    <name evidence="4" type="primary">atzA_2</name>
    <name evidence="4" type="ORF">MET9862_02640</name>
</gene>
<dbReference type="RefSeq" id="WP_142583407.1">
    <property type="nucleotide sequence ID" value="NZ_CABFPH010000033.1"/>
</dbReference>
<evidence type="ECO:0000256" key="1">
    <source>
        <dbReference type="ARBA" id="ARBA00006745"/>
    </source>
</evidence>
<dbReference type="GO" id="GO:0018788">
    <property type="term" value="F:atrazine chlorohydrolase activity"/>
    <property type="evidence" value="ECO:0007669"/>
    <property type="project" value="UniProtKB-EC"/>
</dbReference>
<dbReference type="EC" id="3.8.1.8" evidence="4"/>
<proteinExistence type="inferred from homology"/>
<evidence type="ECO:0000259" key="3">
    <source>
        <dbReference type="Pfam" id="PF01979"/>
    </source>
</evidence>
<evidence type="ECO:0000313" key="4">
    <source>
        <dbReference type="EMBL" id="VUD72046.1"/>
    </source>
</evidence>
<dbReference type="InterPro" id="IPR006680">
    <property type="entry name" value="Amidohydro-rel"/>
</dbReference>
<reference evidence="4 5" key="1">
    <citation type="submission" date="2019-06" db="EMBL/GenBank/DDBJ databases">
        <authorList>
            <person name="Rodrigo-Torres L."/>
            <person name="Arahal R. D."/>
            <person name="Lucena T."/>
        </authorList>
    </citation>
    <scope>NUCLEOTIDE SEQUENCE [LARGE SCALE GENOMIC DNA]</scope>
    <source>
        <strain evidence="4 5">SB0023/3</strain>
    </source>
</reference>
<dbReference type="InterPro" id="IPR011059">
    <property type="entry name" value="Metal-dep_hydrolase_composite"/>
</dbReference>
<dbReference type="OrthoDB" id="9796020at2"/>
<dbReference type="PANTHER" id="PTHR43794:SF11">
    <property type="entry name" value="AMIDOHYDROLASE-RELATED DOMAIN-CONTAINING PROTEIN"/>
    <property type="match status" value="1"/>
</dbReference>
<comment type="similarity">
    <text evidence="1">Belongs to the metallo-dependent hydrolases superfamily. ATZ/TRZ family.</text>
</comment>
<organism evidence="4 5">
    <name type="scientific">Methylobacterium symbioticum</name>
    <dbReference type="NCBI Taxonomy" id="2584084"/>
    <lineage>
        <taxon>Bacteria</taxon>
        <taxon>Pseudomonadati</taxon>
        <taxon>Pseudomonadota</taxon>
        <taxon>Alphaproteobacteria</taxon>
        <taxon>Hyphomicrobiales</taxon>
        <taxon>Methylobacteriaceae</taxon>
        <taxon>Methylobacterium</taxon>
    </lineage>
</organism>
<dbReference type="AlphaFoldDB" id="A0A509ECP8"/>
<dbReference type="SUPFAM" id="SSF51556">
    <property type="entry name" value="Metallo-dependent hydrolases"/>
    <property type="match status" value="1"/>
</dbReference>
<evidence type="ECO:0000256" key="2">
    <source>
        <dbReference type="ARBA" id="ARBA00022801"/>
    </source>
</evidence>
<protein>
    <submittedName>
        <fullName evidence="4">Atrazine chlorohydrolase</fullName>
        <ecNumber evidence="4">3.8.1.8</ecNumber>
    </submittedName>
</protein>
<dbReference type="InterPro" id="IPR032466">
    <property type="entry name" value="Metal_Hydrolase"/>
</dbReference>
<dbReference type="Gene3D" id="2.30.40.10">
    <property type="entry name" value="Urease, subunit C, domain 1"/>
    <property type="match status" value="1"/>
</dbReference>
<dbReference type="EMBL" id="CABFPH010000033">
    <property type="protein sequence ID" value="VUD72046.1"/>
    <property type="molecule type" value="Genomic_DNA"/>
</dbReference>
<dbReference type="SUPFAM" id="SSF51338">
    <property type="entry name" value="Composite domain of metallo-dependent hydrolases"/>
    <property type="match status" value="1"/>
</dbReference>
<dbReference type="PANTHER" id="PTHR43794">
    <property type="entry name" value="AMINOHYDROLASE SSNA-RELATED"/>
    <property type="match status" value="1"/>
</dbReference>
<accession>A0A509ECP8</accession>
<dbReference type="Proteomes" id="UP000410984">
    <property type="component" value="Unassembled WGS sequence"/>
</dbReference>
<keyword evidence="5" id="KW-1185">Reference proteome</keyword>
<keyword evidence="2 4" id="KW-0378">Hydrolase</keyword>
<dbReference type="InterPro" id="IPR050287">
    <property type="entry name" value="MTA/SAH_deaminase"/>
</dbReference>
<dbReference type="Gene3D" id="3.20.20.140">
    <property type="entry name" value="Metal-dependent hydrolases"/>
    <property type="match status" value="1"/>
</dbReference>
<sequence length="456" mass="48224">MDEHTRSGRGLAEPLDLLVTGVTALTGEPGAAPILDARIGIRAGRLVSIEPAAGEPPAARKTLHRPGRLAIPGLVNIHTHANLSMVRGVAEDLGFAPAYTPGIPQGHMVRPDEAYAIARLGALEAMLFGSTLINDTFVHADVVTPAMAELGLRVWSCGRIHDVDFSGVSTGRWEHCDAIGERTLDEALALAERYEGKSDLRIGVQLAAHAPDTCSTPFLRRIRDASERTGLRVTTHLSQSKVELARIRARDGLSPPELLDEVGLLNDRLLAAHCIHVSDADIARIGRAGITVAHIAKGNATGATIAPTQALRAAGARLSLGTDNMHADMVEVMRWALAVGRIQQGAVTDAWQPETVFEMATLGGARAMGLADEIGSLVPGKRADLVLLDLRRPHLTPARNPLGTLVHTGQGRDVETVIVDGAVVVEDGCPTQVDAEAIRRDAEDAIAALWARAAGG</sequence>
<name>A0A509ECP8_9HYPH</name>
<dbReference type="GO" id="GO:0016810">
    <property type="term" value="F:hydrolase activity, acting on carbon-nitrogen (but not peptide) bonds"/>
    <property type="evidence" value="ECO:0007669"/>
    <property type="project" value="InterPro"/>
</dbReference>
<evidence type="ECO:0000313" key="5">
    <source>
        <dbReference type="Proteomes" id="UP000410984"/>
    </source>
</evidence>
<feature type="domain" description="Amidohydrolase-related" evidence="3">
    <location>
        <begin position="70"/>
        <end position="424"/>
    </location>
</feature>
<dbReference type="Pfam" id="PF01979">
    <property type="entry name" value="Amidohydro_1"/>
    <property type="match status" value="1"/>
</dbReference>